<gene>
    <name evidence="1" type="ORF">HNR46_003927</name>
</gene>
<name>A0A840V9C2_9BACT</name>
<accession>A0A840V9C2</accession>
<dbReference type="AlphaFoldDB" id="A0A840V9C2"/>
<comment type="caution">
    <text evidence="1">The sequence shown here is derived from an EMBL/GenBank/DDBJ whole genome shotgun (WGS) entry which is preliminary data.</text>
</comment>
<evidence type="ECO:0000313" key="1">
    <source>
        <dbReference type="EMBL" id="MBB5353666.1"/>
    </source>
</evidence>
<dbReference type="EMBL" id="JACHFD010000032">
    <property type="protein sequence ID" value="MBB5353666.1"/>
    <property type="molecule type" value="Genomic_DNA"/>
</dbReference>
<keyword evidence="2" id="KW-1185">Reference proteome</keyword>
<sequence length="49" mass="5749">MNLKPGQRLQLVEKDGKIEVRPILTADQLIGFLRESEPLVFEREKDREI</sequence>
<evidence type="ECO:0000313" key="2">
    <source>
        <dbReference type="Proteomes" id="UP000557717"/>
    </source>
</evidence>
<protein>
    <recommendedName>
        <fullName evidence="3">SpoVT-AbrB domain-containing protein</fullName>
    </recommendedName>
</protein>
<evidence type="ECO:0008006" key="3">
    <source>
        <dbReference type="Google" id="ProtNLM"/>
    </source>
</evidence>
<proteinExistence type="predicted"/>
<organism evidence="1 2">
    <name type="scientific">Haloferula luteola</name>
    <dbReference type="NCBI Taxonomy" id="595692"/>
    <lineage>
        <taxon>Bacteria</taxon>
        <taxon>Pseudomonadati</taxon>
        <taxon>Verrucomicrobiota</taxon>
        <taxon>Verrucomicrobiia</taxon>
        <taxon>Verrucomicrobiales</taxon>
        <taxon>Verrucomicrobiaceae</taxon>
        <taxon>Haloferula</taxon>
    </lineage>
</organism>
<reference evidence="1 2" key="1">
    <citation type="submission" date="2020-08" db="EMBL/GenBank/DDBJ databases">
        <title>Genomic Encyclopedia of Type Strains, Phase IV (KMG-IV): sequencing the most valuable type-strain genomes for metagenomic binning, comparative biology and taxonomic classification.</title>
        <authorList>
            <person name="Goeker M."/>
        </authorList>
    </citation>
    <scope>NUCLEOTIDE SEQUENCE [LARGE SCALE GENOMIC DNA]</scope>
    <source>
        <strain evidence="1 2">YC6886</strain>
    </source>
</reference>
<dbReference type="Proteomes" id="UP000557717">
    <property type="component" value="Unassembled WGS sequence"/>
</dbReference>